<reference evidence="2 3" key="1">
    <citation type="journal article" date="2011" name="Science">
        <title>The ecoresponsive genome of Daphnia pulex.</title>
        <authorList>
            <person name="Colbourne J.K."/>
            <person name="Pfrender M.E."/>
            <person name="Gilbert D."/>
            <person name="Thomas W.K."/>
            <person name="Tucker A."/>
            <person name="Oakley T.H."/>
            <person name="Tokishita S."/>
            <person name="Aerts A."/>
            <person name="Arnold G.J."/>
            <person name="Basu M.K."/>
            <person name="Bauer D.J."/>
            <person name="Caceres C.E."/>
            <person name="Carmel L."/>
            <person name="Casola C."/>
            <person name="Choi J.H."/>
            <person name="Detter J.C."/>
            <person name="Dong Q."/>
            <person name="Dusheyko S."/>
            <person name="Eads B.D."/>
            <person name="Frohlich T."/>
            <person name="Geiler-Samerotte K.A."/>
            <person name="Gerlach D."/>
            <person name="Hatcher P."/>
            <person name="Jogdeo S."/>
            <person name="Krijgsveld J."/>
            <person name="Kriventseva E.V."/>
            <person name="Kultz D."/>
            <person name="Laforsch C."/>
            <person name="Lindquist E."/>
            <person name="Lopez J."/>
            <person name="Manak J.R."/>
            <person name="Muller J."/>
            <person name="Pangilinan J."/>
            <person name="Patwardhan R.P."/>
            <person name="Pitluck S."/>
            <person name="Pritham E.J."/>
            <person name="Rechtsteiner A."/>
            <person name="Rho M."/>
            <person name="Rogozin I.B."/>
            <person name="Sakarya O."/>
            <person name="Salamov A."/>
            <person name="Schaack S."/>
            <person name="Shapiro H."/>
            <person name="Shiga Y."/>
            <person name="Skalitzky C."/>
            <person name="Smith Z."/>
            <person name="Souvorov A."/>
            <person name="Sung W."/>
            <person name="Tang Z."/>
            <person name="Tsuchiya D."/>
            <person name="Tu H."/>
            <person name="Vos H."/>
            <person name="Wang M."/>
            <person name="Wolf Y.I."/>
            <person name="Yamagata H."/>
            <person name="Yamada T."/>
            <person name="Ye Y."/>
            <person name="Shaw J.R."/>
            <person name="Andrews J."/>
            <person name="Crease T.J."/>
            <person name="Tang H."/>
            <person name="Lucas S.M."/>
            <person name="Robertson H.M."/>
            <person name="Bork P."/>
            <person name="Koonin E.V."/>
            <person name="Zdobnov E.M."/>
            <person name="Grigoriev I.V."/>
            <person name="Lynch M."/>
            <person name="Boore J.L."/>
        </authorList>
    </citation>
    <scope>NUCLEOTIDE SEQUENCE [LARGE SCALE GENOMIC DNA]</scope>
</reference>
<dbReference type="HOGENOM" id="CLU_1429359_0_0_1"/>
<gene>
    <name evidence="2" type="ORF">DAPPUDRAFT_274661</name>
</gene>
<sequence length="190" mass="21825">MIGTKVQSPSPDLVFSEDLLKDINTVALKAMTQMSNMLIAAQLKAMAALDARKNELLSDWTPTDEEMAAAERIEASRTHKETTYNPKPIPGGRTTFRIDKQENGLSLMPSLEPNSTSGFRTPGLKNVPPRPRYRHQSPPPRDPDTYMGARPRTTNRGESNLRHRNEERYEDREKDPPWFNRQRNTRYFQQ</sequence>
<proteinExistence type="predicted"/>
<dbReference type="InParanoid" id="E9I4J3"/>
<evidence type="ECO:0000313" key="2">
    <source>
        <dbReference type="EMBL" id="EFX61087.1"/>
    </source>
</evidence>
<dbReference type="AlphaFoldDB" id="E9I4J3"/>
<feature type="compositionally biased region" description="Polar residues" evidence="1">
    <location>
        <begin position="181"/>
        <end position="190"/>
    </location>
</feature>
<keyword evidence="3" id="KW-1185">Reference proteome</keyword>
<feature type="region of interest" description="Disordered" evidence="1">
    <location>
        <begin position="76"/>
        <end position="190"/>
    </location>
</feature>
<dbReference type="EMBL" id="GL735071">
    <property type="protein sequence ID" value="EFX61087.1"/>
    <property type="molecule type" value="Genomic_DNA"/>
</dbReference>
<dbReference type="Proteomes" id="UP000000305">
    <property type="component" value="Unassembled WGS sequence"/>
</dbReference>
<accession>E9I4J3</accession>
<evidence type="ECO:0000313" key="3">
    <source>
        <dbReference type="Proteomes" id="UP000000305"/>
    </source>
</evidence>
<dbReference type="KEGG" id="dpx:DAPPUDRAFT_274661"/>
<protein>
    <submittedName>
        <fullName evidence="2">Uncharacterized protein</fullName>
    </submittedName>
</protein>
<feature type="compositionally biased region" description="Basic and acidic residues" evidence="1">
    <location>
        <begin position="159"/>
        <end position="176"/>
    </location>
</feature>
<name>E9I4J3_DAPPU</name>
<organism evidence="2 3">
    <name type="scientific">Daphnia pulex</name>
    <name type="common">Water flea</name>
    <dbReference type="NCBI Taxonomy" id="6669"/>
    <lineage>
        <taxon>Eukaryota</taxon>
        <taxon>Metazoa</taxon>
        <taxon>Ecdysozoa</taxon>
        <taxon>Arthropoda</taxon>
        <taxon>Crustacea</taxon>
        <taxon>Branchiopoda</taxon>
        <taxon>Diplostraca</taxon>
        <taxon>Cladocera</taxon>
        <taxon>Anomopoda</taxon>
        <taxon>Daphniidae</taxon>
        <taxon>Daphnia</taxon>
    </lineage>
</organism>
<evidence type="ECO:0000256" key="1">
    <source>
        <dbReference type="SAM" id="MobiDB-lite"/>
    </source>
</evidence>